<dbReference type="EMBL" id="QFXD01000295">
    <property type="protein sequence ID" value="RDH85827.1"/>
    <property type="molecule type" value="Genomic_DNA"/>
</dbReference>
<sequence length="64" mass="6912">MRDVLIAIVLIPTLLLCWLLVQSVSRRFSKAHPELGPAREEGAGCGKSCLCSGGSCQQEKKGNR</sequence>
<protein>
    <submittedName>
        <fullName evidence="1">Chemotaxis protein</fullName>
    </submittedName>
</protein>
<evidence type="ECO:0000313" key="2">
    <source>
        <dbReference type="Proteomes" id="UP000255508"/>
    </source>
</evidence>
<dbReference type="AlphaFoldDB" id="A0A370DNE8"/>
<name>A0A370DNE8_9GAMM</name>
<accession>A0A370DNE8</accession>
<proteinExistence type="predicted"/>
<reference evidence="1 2" key="1">
    <citation type="journal article" date="2018" name="ISME J.">
        <title>Endosymbiont genomes yield clues of tubeworm success.</title>
        <authorList>
            <person name="Li Y."/>
            <person name="Liles M.R."/>
            <person name="Halanych K.M."/>
        </authorList>
    </citation>
    <scope>NUCLEOTIDE SEQUENCE [LARGE SCALE GENOMIC DNA]</scope>
    <source>
        <strain evidence="1">A1422</strain>
    </source>
</reference>
<gene>
    <name evidence="1" type="ORF">DIZ79_16520</name>
</gene>
<evidence type="ECO:0000313" key="1">
    <source>
        <dbReference type="EMBL" id="RDH85827.1"/>
    </source>
</evidence>
<comment type="caution">
    <text evidence="1">The sequence shown here is derived from an EMBL/GenBank/DDBJ whole genome shotgun (WGS) entry which is preliminary data.</text>
</comment>
<organism evidence="1 2">
    <name type="scientific">endosymbiont of Lamellibrachia luymesi</name>
    <dbReference type="NCBI Taxonomy" id="2200907"/>
    <lineage>
        <taxon>Bacteria</taxon>
        <taxon>Pseudomonadati</taxon>
        <taxon>Pseudomonadota</taxon>
        <taxon>Gammaproteobacteria</taxon>
        <taxon>sulfur-oxidizing symbionts</taxon>
    </lineage>
</organism>
<dbReference type="Proteomes" id="UP000255508">
    <property type="component" value="Unassembled WGS sequence"/>
</dbReference>